<dbReference type="Proteomes" id="UP000199706">
    <property type="component" value="Unassembled WGS sequence"/>
</dbReference>
<dbReference type="SUPFAM" id="SSF75516">
    <property type="entry name" value="Pheromone-binding domain of LuxR-like quorum-sensing transcription factors"/>
    <property type="match status" value="1"/>
</dbReference>
<keyword evidence="2" id="KW-0238">DNA-binding</keyword>
<evidence type="ECO:0000259" key="5">
    <source>
        <dbReference type="PROSITE" id="PS50043"/>
    </source>
</evidence>
<gene>
    <name evidence="6" type="ORF">SAMN05216466_106366</name>
</gene>
<keyword evidence="3" id="KW-0804">Transcription</keyword>
<evidence type="ECO:0000313" key="6">
    <source>
        <dbReference type="EMBL" id="SDH01417.1"/>
    </source>
</evidence>
<proteinExistence type="predicted"/>
<dbReference type="Pfam" id="PF03472">
    <property type="entry name" value="Autoind_bind"/>
    <property type="match status" value="1"/>
</dbReference>
<organism evidence="6 7">
    <name type="scientific">Paraburkholderia phenazinium</name>
    <dbReference type="NCBI Taxonomy" id="60549"/>
    <lineage>
        <taxon>Bacteria</taxon>
        <taxon>Pseudomonadati</taxon>
        <taxon>Pseudomonadota</taxon>
        <taxon>Betaproteobacteria</taxon>
        <taxon>Burkholderiales</taxon>
        <taxon>Burkholderiaceae</taxon>
        <taxon>Paraburkholderia</taxon>
    </lineage>
</organism>
<dbReference type="RefSeq" id="WP_090685625.1">
    <property type="nucleotide sequence ID" value="NZ_CADERL010000012.1"/>
</dbReference>
<dbReference type="PRINTS" id="PR00038">
    <property type="entry name" value="HTHLUXR"/>
</dbReference>
<dbReference type="PANTHER" id="PTHR44688">
    <property type="entry name" value="DNA-BINDING TRANSCRIPTIONAL ACTIVATOR DEVR_DOSR"/>
    <property type="match status" value="1"/>
</dbReference>
<dbReference type="Gene3D" id="1.10.10.10">
    <property type="entry name" value="Winged helix-like DNA-binding domain superfamily/Winged helix DNA-binding domain"/>
    <property type="match status" value="1"/>
</dbReference>
<evidence type="ECO:0000256" key="2">
    <source>
        <dbReference type="ARBA" id="ARBA00023125"/>
    </source>
</evidence>
<dbReference type="GO" id="GO:0003677">
    <property type="term" value="F:DNA binding"/>
    <property type="evidence" value="ECO:0007669"/>
    <property type="project" value="UniProtKB-KW"/>
</dbReference>
<dbReference type="SMART" id="SM00421">
    <property type="entry name" value="HTH_LUXR"/>
    <property type="match status" value="1"/>
</dbReference>
<dbReference type="OrthoDB" id="9774661at2"/>
<dbReference type="InterPro" id="IPR016032">
    <property type="entry name" value="Sig_transdc_resp-reg_C-effctor"/>
</dbReference>
<dbReference type="Gene3D" id="3.30.450.80">
    <property type="entry name" value="Transcription factor LuxR-like, autoinducer-binding domain"/>
    <property type="match status" value="1"/>
</dbReference>
<evidence type="ECO:0000256" key="4">
    <source>
        <dbReference type="SAM" id="MobiDB-lite"/>
    </source>
</evidence>
<evidence type="ECO:0000256" key="1">
    <source>
        <dbReference type="ARBA" id="ARBA00023015"/>
    </source>
</evidence>
<dbReference type="InterPro" id="IPR005143">
    <property type="entry name" value="TF_LuxR_autoind-bd_dom"/>
</dbReference>
<name>A0A1G7YYC7_9BURK</name>
<sequence length="277" mass="30362">MDNWRENVMGRIEQARDSAEVFSVVARSALSLGFEYCAFGMRMPIPLSRLPIYLRNNYPLRWQQIYRESGYLRADPTVSRGLGSTLPFLWPAPTTNGSEFWQAAWSHGLAHGWAQSARDPSGAIGMFTFARSHTPIERAELDANESHLEWLAHFGHTAMARALLPSTLPEVSNGLSEREREVLLWSAEGKTAAEIGSILGVAESTINYHVTNAVKKLRASNKIHAVAKAALLGLLFTGFVGTDASIGASMPGEPMRPVTARRPNEVARAASETCTPD</sequence>
<dbReference type="SUPFAM" id="SSF46894">
    <property type="entry name" value="C-terminal effector domain of the bipartite response regulators"/>
    <property type="match status" value="1"/>
</dbReference>
<dbReference type="PROSITE" id="PS00622">
    <property type="entry name" value="HTH_LUXR_1"/>
    <property type="match status" value="1"/>
</dbReference>
<dbReference type="AlphaFoldDB" id="A0A1G7YYC7"/>
<dbReference type="GO" id="GO:0006355">
    <property type="term" value="P:regulation of DNA-templated transcription"/>
    <property type="evidence" value="ECO:0007669"/>
    <property type="project" value="InterPro"/>
</dbReference>
<protein>
    <submittedName>
        <fullName evidence="6">LuxR family transcriptional regulator</fullName>
    </submittedName>
</protein>
<accession>A0A1G7YYC7</accession>
<dbReference type="EMBL" id="FNCJ01000006">
    <property type="protein sequence ID" value="SDH01417.1"/>
    <property type="molecule type" value="Genomic_DNA"/>
</dbReference>
<dbReference type="InterPro" id="IPR036388">
    <property type="entry name" value="WH-like_DNA-bd_sf"/>
</dbReference>
<reference evidence="6 7" key="1">
    <citation type="submission" date="2016-10" db="EMBL/GenBank/DDBJ databases">
        <authorList>
            <person name="de Groot N.N."/>
        </authorList>
    </citation>
    <scope>NUCLEOTIDE SEQUENCE [LARGE SCALE GENOMIC DNA]</scope>
    <source>
        <strain evidence="6 7">LMG 2247</strain>
    </source>
</reference>
<dbReference type="InterPro" id="IPR036693">
    <property type="entry name" value="TF_LuxR_autoind-bd_dom_sf"/>
</dbReference>
<dbReference type="PROSITE" id="PS50043">
    <property type="entry name" value="HTH_LUXR_2"/>
    <property type="match status" value="1"/>
</dbReference>
<dbReference type="Pfam" id="PF00196">
    <property type="entry name" value="GerE"/>
    <property type="match status" value="1"/>
</dbReference>
<feature type="region of interest" description="Disordered" evidence="4">
    <location>
        <begin position="251"/>
        <end position="277"/>
    </location>
</feature>
<feature type="domain" description="HTH luxR-type" evidence="5">
    <location>
        <begin position="168"/>
        <end position="233"/>
    </location>
</feature>
<evidence type="ECO:0000256" key="3">
    <source>
        <dbReference type="ARBA" id="ARBA00023163"/>
    </source>
</evidence>
<dbReference type="InterPro" id="IPR000792">
    <property type="entry name" value="Tscrpt_reg_LuxR_C"/>
</dbReference>
<keyword evidence="1" id="KW-0805">Transcription regulation</keyword>
<evidence type="ECO:0000313" key="7">
    <source>
        <dbReference type="Proteomes" id="UP000199706"/>
    </source>
</evidence>
<dbReference type="CDD" id="cd06170">
    <property type="entry name" value="LuxR_C_like"/>
    <property type="match status" value="1"/>
</dbReference>
<dbReference type="PANTHER" id="PTHR44688:SF16">
    <property type="entry name" value="DNA-BINDING TRANSCRIPTIONAL ACTIVATOR DEVR_DOSR"/>
    <property type="match status" value="1"/>
</dbReference>